<evidence type="ECO:0000313" key="5">
    <source>
        <dbReference type="EMBL" id="GBR43344.1"/>
    </source>
</evidence>
<evidence type="ECO:0000256" key="1">
    <source>
        <dbReference type="ARBA" id="ARBA00010928"/>
    </source>
</evidence>
<evidence type="ECO:0000256" key="2">
    <source>
        <dbReference type="ARBA" id="ARBA00023002"/>
    </source>
</evidence>
<comment type="similarity">
    <text evidence="1">Belongs to the Gfo/Idh/MocA family.</text>
</comment>
<dbReference type="Pfam" id="PF01408">
    <property type="entry name" value="GFO_IDH_MocA"/>
    <property type="match status" value="1"/>
</dbReference>
<accession>A0ABQ0QG00</accession>
<dbReference type="Gene3D" id="3.40.50.720">
    <property type="entry name" value="NAD(P)-binding Rossmann-like Domain"/>
    <property type="match status" value="1"/>
</dbReference>
<dbReference type="InterPro" id="IPR036291">
    <property type="entry name" value="NAD(P)-bd_dom_sf"/>
</dbReference>
<keyword evidence="2" id="KW-0560">Oxidoreductase</keyword>
<dbReference type="PANTHER" id="PTHR43708">
    <property type="entry name" value="CONSERVED EXPRESSED OXIDOREDUCTASE (EUROFUNG)"/>
    <property type="match status" value="1"/>
</dbReference>
<keyword evidence="6" id="KW-1185">Reference proteome</keyword>
<feature type="domain" description="Gfo/Idh/MocA-like oxidoreductase N-terminal" evidence="3">
    <location>
        <begin position="8"/>
        <end position="125"/>
    </location>
</feature>
<dbReference type="InterPro" id="IPR000683">
    <property type="entry name" value="Gfo/Idh/MocA-like_OxRdtase_N"/>
</dbReference>
<dbReference type="Gene3D" id="3.30.360.10">
    <property type="entry name" value="Dihydrodipicolinate Reductase, domain 2"/>
    <property type="match status" value="1"/>
</dbReference>
<reference evidence="5" key="1">
    <citation type="submission" date="2013-04" db="EMBL/GenBank/DDBJ databases">
        <title>The genome sequencing project of 58 acetic acid bacteria.</title>
        <authorList>
            <person name="Okamoto-Kainuma A."/>
            <person name="Ishikawa M."/>
            <person name="Umino S."/>
            <person name="Koizumi Y."/>
            <person name="Shiwa Y."/>
            <person name="Yoshikawa H."/>
            <person name="Matsutani M."/>
            <person name="Matsushita K."/>
        </authorList>
    </citation>
    <scope>NUCLEOTIDE SEQUENCE</scope>
    <source>
        <strain evidence="5">NBRC 106556</strain>
    </source>
</reference>
<name>A0ABQ0QG00_9PROT</name>
<sequence length="365" mass="39509">MQKRAGPLRVALIGYGYVGQTFHGPLIAAEKGLVLQRVASRKEDVVQTHFPHVMVDADPWLCLAADDVDVVVIASPNDTHAPLALAALKAGKHVVVDKPFTLNVETAREVVAQAQHSERVLSVFHNRRWDSDFLSIKGLVEAGAIGEVVHFESHFDRFRPHVRDRWREGAGPGSGVWFDLGPHLIDQALMLFGMPERVSASLGTLRPRALAADWAHVVLEYARRRVVLQASMLVAGGSSRFTVHGMRGSVVKQRADQQEAQLLAGMSPGADGWGHDDEALSLYDGEGHMTQHVAQAGDQRKFYEGFVAAVHGDAPNPVPPLQAVGVMAVLEAALVAARTGHSIAPDVTPDERGAWVSGERYRVGG</sequence>
<dbReference type="InterPro" id="IPR051317">
    <property type="entry name" value="Gfo/Idh/MocA_oxidoreduct"/>
</dbReference>
<comment type="caution">
    <text evidence="5">The sequence shown here is derived from an EMBL/GenBank/DDBJ whole genome shotgun (WGS) entry which is preliminary data.</text>
</comment>
<dbReference type="Pfam" id="PF02894">
    <property type="entry name" value="GFO_IDH_MocA_C"/>
    <property type="match status" value="1"/>
</dbReference>
<dbReference type="Proteomes" id="UP001062443">
    <property type="component" value="Unassembled WGS sequence"/>
</dbReference>
<organism evidence="5 6">
    <name type="scientific">Neokomagataea tanensis NBRC 106556</name>
    <dbReference type="NCBI Taxonomy" id="1223519"/>
    <lineage>
        <taxon>Bacteria</taxon>
        <taxon>Pseudomonadati</taxon>
        <taxon>Pseudomonadota</taxon>
        <taxon>Alphaproteobacteria</taxon>
        <taxon>Acetobacterales</taxon>
        <taxon>Acetobacteraceae</taxon>
        <taxon>Neokomagataea</taxon>
    </lineage>
</organism>
<dbReference type="NCBIfam" id="NF008607">
    <property type="entry name" value="PRK11579.1"/>
    <property type="match status" value="1"/>
</dbReference>
<evidence type="ECO:0000259" key="4">
    <source>
        <dbReference type="Pfam" id="PF02894"/>
    </source>
</evidence>
<feature type="domain" description="Gfo/Idh/MocA-like oxidoreductase C-terminal" evidence="4">
    <location>
        <begin position="137"/>
        <end position="343"/>
    </location>
</feature>
<proteinExistence type="inferred from homology"/>
<dbReference type="PANTHER" id="PTHR43708:SF5">
    <property type="entry name" value="CONSERVED EXPRESSED OXIDOREDUCTASE (EUROFUNG)-RELATED"/>
    <property type="match status" value="1"/>
</dbReference>
<evidence type="ECO:0000259" key="3">
    <source>
        <dbReference type="Pfam" id="PF01408"/>
    </source>
</evidence>
<protein>
    <submittedName>
        <fullName evidence="5">Oxidoreductase</fullName>
    </submittedName>
</protein>
<evidence type="ECO:0000313" key="6">
    <source>
        <dbReference type="Proteomes" id="UP001062443"/>
    </source>
</evidence>
<dbReference type="EMBL" id="BAQB01000001">
    <property type="protein sequence ID" value="GBR43344.1"/>
    <property type="molecule type" value="Genomic_DNA"/>
</dbReference>
<dbReference type="InterPro" id="IPR004104">
    <property type="entry name" value="Gfo/Idh/MocA-like_OxRdtase_C"/>
</dbReference>
<dbReference type="SUPFAM" id="SSF51735">
    <property type="entry name" value="NAD(P)-binding Rossmann-fold domains"/>
    <property type="match status" value="1"/>
</dbReference>
<gene>
    <name evidence="5" type="ORF">AA106556_0058</name>
</gene>
<dbReference type="RefSeq" id="WP_068167755.1">
    <property type="nucleotide sequence ID" value="NZ_BAQB01000001.1"/>
</dbReference>